<accession>A0A9P9IB26</accession>
<dbReference type="SUPFAM" id="SSF56112">
    <property type="entry name" value="Protein kinase-like (PK-like)"/>
    <property type="match status" value="1"/>
</dbReference>
<evidence type="ECO:0000259" key="1">
    <source>
        <dbReference type="Pfam" id="PF01636"/>
    </source>
</evidence>
<dbReference type="GO" id="GO:0016301">
    <property type="term" value="F:kinase activity"/>
    <property type="evidence" value="ECO:0007669"/>
    <property type="project" value="UniProtKB-KW"/>
</dbReference>
<dbReference type="PANTHER" id="PTHR21310:SF58">
    <property type="entry name" value="AMINOGLYCOSIDE PHOSPHOTRANSFERASE DOMAIN-CONTAINING PROTEIN"/>
    <property type="match status" value="1"/>
</dbReference>
<organism evidence="2 3">
    <name type="scientific">Dactylonectria macrodidyma</name>
    <dbReference type="NCBI Taxonomy" id="307937"/>
    <lineage>
        <taxon>Eukaryota</taxon>
        <taxon>Fungi</taxon>
        <taxon>Dikarya</taxon>
        <taxon>Ascomycota</taxon>
        <taxon>Pezizomycotina</taxon>
        <taxon>Sordariomycetes</taxon>
        <taxon>Hypocreomycetidae</taxon>
        <taxon>Hypocreales</taxon>
        <taxon>Nectriaceae</taxon>
        <taxon>Dactylonectria</taxon>
    </lineage>
</organism>
<evidence type="ECO:0000313" key="2">
    <source>
        <dbReference type="EMBL" id="KAH7113060.1"/>
    </source>
</evidence>
<dbReference type="CDD" id="cd05120">
    <property type="entry name" value="APH_ChoK_like"/>
    <property type="match status" value="1"/>
</dbReference>
<dbReference type="InterPro" id="IPR002575">
    <property type="entry name" value="Aminoglycoside_PTrfase"/>
</dbReference>
<feature type="domain" description="Aminoglycoside phosphotransferase" evidence="1">
    <location>
        <begin position="78"/>
        <end position="247"/>
    </location>
</feature>
<keyword evidence="3" id="KW-1185">Reference proteome</keyword>
<proteinExistence type="predicted"/>
<protein>
    <submittedName>
        <fullName evidence="2">Kinase-like domain-containing protein</fullName>
    </submittedName>
</protein>
<dbReference type="InterPro" id="IPR011009">
    <property type="entry name" value="Kinase-like_dom_sf"/>
</dbReference>
<name>A0A9P9IB26_9HYPO</name>
<dbReference type="InterPro" id="IPR051678">
    <property type="entry name" value="AGP_Transferase"/>
</dbReference>
<sequence length="308" mass="35692">MSTKIRDSVRQIDDNSWLIGNKLLLRRTSVADNWLWHTNGLYYTLSDDSPLFPAPETLPTDSYVRPLYSSANVTAVWRFGDAFLKIKLFQGRRDATTENVTLDWLAKENLSFATPRTFYYTKGDDRSYLFSSRVPGETLAEAWQGMNEDDKTNYACRIAEICEELSIRTSEAITGVDGRQLPDNWLHSSPTPYDFRPETLRENCTQLGMRTSTSSTFVFCHNDLGPGNIVINSGQVVGIIDWEIAGYVPCEWIRTKFSVGWGMDFNWDNDPSEWRLRVEYQLRRKGFPEVTEAWKKWREERFQCDPKI</sequence>
<gene>
    <name evidence="2" type="ORF">EDB81DRAFT_310614</name>
</gene>
<evidence type="ECO:0000313" key="3">
    <source>
        <dbReference type="Proteomes" id="UP000738349"/>
    </source>
</evidence>
<dbReference type="Gene3D" id="3.90.1200.10">
    <property type="match status" value="1"/>
</dbReference>
<reference evidence="2" key="1">
    <citation type="journal article" date="2021" name="Nat. Commun.">
        <title>Genetic determinants of endophytism in the Arabidopsis root mycobiome.</title>
        <authorList>
            <person name="Mesny F."/>
            <person name="Miyauchi S."/>
            <person name="Thiergart T."/>
            <person name="Pickel B."/>
            <person name="Atanasova L."/>
            <person name="Karlsson M."/>
            <person name="Huettel B."/>
            <person name="Barry K.W."/>
            <person name="Haridas S."/>
            <person name="Chen C."/>
            <person name="Bauer D."/>
            <person name="Andreopoulos W."/>
            <person name="Pangilinan J."/>
            <person name="LaButti K."/>
            <person name="Riley R."/>
            <person name="Lipzen A."/>
            <person name="Clum A."/>
            <person name="Drula E."/>
            <person name="Henrissat B."/>
            <person name="Kohler A."/>
            <person name="Grigoriev I.V."/>
            <person name="Martin F.M."/>
            <person name="Hacquard S."/>
        </authorList>
    </citation>
    <scope>NUCLEOTIDE SEQUENCE</scope>
    <source>
        <strain evidence="2">MPI-CAGE-AT-0147</strain>
    </source>
</reference>
<dbReference type="Pfam" id="PF01636">
    <property type="entry name" value="APH"/>
    <property type="match status" value="1"/>
</dbReference>
<dbReference type="OrthoDB" id="5404599at2759"/>
<comment type="caution">
    <text evidence="2">The sequence shown here is derived from an EMBL/GenBank/DDBJ whole genome shotgun (WGS) entry which is preliminary data.</text>
</comment>
<dbReference type="EMBL" id="JAGMUV010000036">
    <property type="protein sequence ID" value="KAH7113060.1"/>
    <property type="molecule type" value="Genomic_DNA"/>
</dbReference>
<dbReference type="PANTHER" id="PTHR21310">
    <property type="entry name" value="AMINOGLYCOSIDE PHOSPHOTRANSFERASE-RELATED-RELATED"/>
    <property type="match status" value="1"/>
</dbReference>
<dbReference type="AlphaFoldDB" id="A0A9P9IB26"/>
<keyword evidence="2" id="KW-0808">Transferase</keyword>
<dbReference type="Proteomes" id="UP000738349">
    <property type="component" value="Unassembled WGS sequence"/>
</dbReference>
<keyword evidence="2" id="KW-0418">Kinase</keyword>